<dbReference type="EMBL" id="MWMH01000002">
    <property type="protein sequence ID" value="OOP74553.1"/>
    <property type="molecule type" value="Genomic_DNA"/>
</dbReference>
<keyword evidence="1" id="KW-0175">Coiled coil</keyword>
<evidence type="ECO:0000313" key="7">
    <source>
        <dbReference type="Proteomes" id="UP000190973"/>
    </source>
</evidence>
<dbReference type="AlphaFoldDB" id="A0A1S8S439"/>
<dbReference type="Proteomes" id="UP000190973">
    <property type="component" value="Unassembled WGS sequence"/>
</dbReference>
<reference evidence="3" key="4">
    <citation type="submission" date="2020-05" db="EMBL/GenBank/DDBJ databases">
        <authorList>
            <person name="Brown S."/>
            <person name="Huntemann M."/>
            <person name="Clum A."/>
            <person name="Spunde A."/>
            <person name="Palaniappan K."/>
            <person name="Ritter S."/>
            <person name="Mikhailova N."/>
            <person name="Chen I.-M."/>
            <person name="Stamatis D."/>
            <person name="Reddy T."/>
            <person name="O'Malley R."/>
            <person name="Daum C."/>
            <person name="Shapiro N."/>
            <person name="Ivanova N."/>
            <person name="Kyrpides N."/>
            <person name="Woyke T."/>
        </authorList>
    </citation>
    <scope>NUCLEOTIDE SEQUENCE</scope>
    <source>
        <strain evidence="3">DJ080</strain>
    </source>
</reference>
<sequence length="61" mass="7228">METAYDLFKKLLVVMADIDRILDEKSKVIDSKRNEILDKKIDSLELEMFELKNKLKSIKLK</sequence>
<dbReference type="Proteomes" id="UP000587880">
    <property type="component" value="Unassembled WGS sequence"/>
</dbReference>
<dbReference type="Proteomes" id="UP001193748">
    <property type="component" value="Unassembled WGS sequence"/>
</dbReference>
<evidence type="ECO:0000313" key="5">
    <source>
        <dbReference type="EMBL" id="OOP74553.1"/>
    </source>
</evidence>
<evidence type="ECO:0000256" key="1">
    <source>
        <dbReference type="SAM" id="Coils"/>
    </source>
</evidence>
<gene>
    <name evidence="3" type="ORF">B0H41_002150</name>
    <name evidence="5" type="ORF">CBEIBR21_08690</name>
    <name evidence="4" type="ORF">CLBCK_30120</name>
    <name evidence="2" type="ORF">HF849_20770</name>
</gene>
<proteinExistence type="predicted"/>
<name>A0A1S8S439_CLOBE</name>
<dbReference type="RefSeq" id="WP_077839461.1">
    <property type="nucleotide sequence ID" value="NZ_CP107022.1"/>
</dbReference>
<dbReference type="Proteomes" id="UP000190959">
    <property type="component" value="Unassembled WGS sequence"/>
</dbReference>
<evidence type="ECO:0000313" key="3">
    <source>
        <dbReference type="EMBL" id="NRT88471.1"/>
    </source>
</evidence>
<evidence type="ECO:0000313" key="8">
    <source>
        <dbReference type="Proteomes" id="UP000587880"/>
    </source>
</evidence>
<evidence type="ECO:0000313" key="4">
    <source>
        <dbReference type="EMBL" id="OOM60200.1"/>
    </source>
</evidence>
<reference evidence="3" key="5">
    <citation type="journal article" date="2022" name="Nat. Biotechnol.">
        <title>Carbon-negative production of acetone and isopropanol by gas fermentation at industrial pilot scale.</title>
        <authorList>
            <person name="Liew F.E."/>
            <person name="Nogle R."/>
            <person name="Abdalla T."/>
            <person name="Rasor B.J."/>
            <person name="Canter C."/>
            <person name="Jensen R.O."/>
            <person name="Wang L."/>
            <person name="Strutz J."/>
            <person name="Chirania P."/>
            <person name="De Tissera S."/>
            <person name="Mueller A.P."/>
            <person name="Ruan Z."/>
            <person name="Gao A."/>
            <person name="Tran L."/>
            <person name="Engle N.L."/>
            <person name="Bromley J.C."/>
            <person name="Daniell J."/>
            <person name="Conrado R."/>
            <person name="Tschaplinski T.J."/>
            <person name="Giannone R.J."/>
            <person name="Hettich R.L."/>
            <person name="Karim A.S."/>
            <person name="Simpson S.D."/>
            <person name="Brown S.D."/>
            <person name="Leang C."/>
            <person name="Jewett M.C."/>
            <person name="Kopke M."/>
        </authorList>
    </citation>
    <scope>NUCLEOTIDE SEQUENCE</scope>
    <source>
        <strain evidence="3">DJ080</strain>
    </source>
</reference>
<evidence type="ECO:0000313" key="6">
    <source>
        <dbReference type="Proteomes" id="UP000190959"/>
    </source>
</evidence>
<reference evidence="2 8" key="3">
    <citation type="submission" date="2020-04" db="EMBL/GenBank/DDBJ databases">
        <authorList>
            <person name="Hitch T.C.A."/>
            <person name="Wylensek D."/>
            <person name="Clavel T."/>
        </authorList>
    </citation>
    <scope>NUCLEOTIDE SEQUENCE [LARGE SCALE GENOMIC DNA]</scope>
    <source>
        <strain evidence="2 8">WB01_NA02</strain>
    </source>
</reference>
<dbReference type="EMBL" id="JABAGD010000050">
    <property type="protein sequence ID" value="NMF07130.1"/>
    <property type="molecule type" value="Genomic_DNA"/>
</dbReference>
<dbReference type="EMBL" id="LZZI01000055">
    <property type="protein sequence ID" value="OOM60200.1"/>
    <property type="molecule type" value="Genomic_DNA"/>
</dbReference>
<reference evidence="4 7" key="1">
    <citation type="submission" date="2016-05" db="EMBL/GenBank/DDBJ databases">
        <title>Microbial solvent formation.</title>
        <authorList>
            <person name="Poehlein A."/>
            <person name="Montoya Solano J.D."/>
            <person name="Flitsch S."/>
            <person name="Krabben P."/>
            <person name="Duerre P."/>
            <person name="Daniel R."/>
        </authorList>
    </citation>
    <scope>NUCLEOTIDE SEQUENCE [LARGE SCALE GENOMIC DNA]</scope>
    <source>
        <strain evidence="4 7">DSM 53</strain>
    </source>
</reference>
<dbReference type="EMBL" id="JABSWW010000001">
    <property type="protein sequence ID" value="NRT88471.1"/>
    <property type="molecule type" value="Genomic_DNA"/>
</dbReference>
<reference evidence="5 6" key="2">
    <citation type="submission" date="2017-02" db="EMBL/GenBank/DDBJ databases">
        <title>Genome sequence of Clostridium beijerinckii Br21.</title>
        <authorList>
            <person name="Fonseca B.C."/>
            <person name="Guazzaroni M.E."/>
            <person name="Riano-Pachon D.M."/>
            <person name="Reginatto V."/>
        </authorList>
    </citation>
    <scope>NUCLEOTIDE SEQUENCE [LARGE SCALE GENOMIC DNA]</scope>
    <source>
        <strain evidence="5 6">Br21</strain>
    </source>
</reference>
<evidence type="ECO:0000313" key="2">
    <source>
        <dbReference type="EMBL" id="NMF07130.1"/>
    </source>
</evidence>
<organism evidence="4 7">
    <name type="scientific">Clostridium beijerinckii</name>
    <name type="common">Clostridium MP</name>
    <dbReference type="NCBI Taxonomy" id="1520"/>
    <lineage>
        <taxon>Bacteria</taxon>
        <taxon>Bacillati</taxon>
        <taxon>Bacillota</taxon>
        <taxon>Clostridia</taxon>
        <taxon>Eubacteriales</taxon>
        <taxon>Clostridiaceae</taxon>
        <taxon>Clostridium</taxon>
    </lineage>
</organism>
<accession>A0A1S8S439</accession>
<feature type="coiled-coil region" evidence="1">
    <location>
        <begin position="34"/>
        <end position="61"/>
    </location>
</feature>
<protein>
    <submittedName>
        <fullName evidence="4">Uncharacterized protein</fullName>
    </submittedName>
</protein>
<comment type="caution">
    <text evidence="4">The sequence shown here is derived from an EMBL/GenBank/DDBJ whole genome shotgun (WGS) entry which is preliminary data.</text>
</comment>